<gene>
    <name evidence="9" type="primary">LOC117653095</name>
</gene>
<keyword evidence="8" id="KW-1185">Reference proteome</keyword>
<proteinExistence type="inferred from homology"/>
<dbReference type="PANTHER" id="PTHR21421">
    <property type="entry name" value="GUSTATORY RECEPTOR"/>
    <property type="match status" value="1"/>
</dbReference>
<comment type="subcellular location">
    <subcellularLocation>
        <location evidence="1">Cell membrane</location>
        <topology evidence="1">Multi-pass membrane protein</topology>
    </subcellularLocation>
</comment>
<dbReference type="Pfam" id="PF06151">
    <property type="entry name" value="Trehalose_recp"/>
    <property type="match status" value="1"/>
</dbReference>
<evidence type="ECO:0000313" key="8">
    <source>
        <dbReference type="Proteomes" id="UP000515158"/>
    </source>
</evidence>
<evidence type="ECO:0000256" key="4">
    <source>
        <dbReference type="ARBA" id="ARBA00022692"/>
    </source>
</evidence>
<evidence type="ECO:0000256" key="6">
    <source>
        <dbReference type="ARBA" id="ARBA00023136"/>
    </source>
</evidence>
<accession>A0A6P9A8K0</accession>
<sequence>MFINYLDNGLYLCFKLFHMLKVQPCSTASVVEFAVVSLRLSFVGMFTTSVHQQWRDLKPVLFSVLPECHSTAGIRFSTQISEQVALTGLGVYSLTRPFLLSVIGFLGSFQTVLLQEGSSSPGNHSKFVASYS</sequence>
<dbReference type="KEGG" id="tpal:117653095"/>
<dbReference type="AlphaFoldDB" id="A0A6P9A8K0"/>
<dbReference type="GO" id="GO:0008527">
    <property type="term" value="F:taste receptor activity"/>
    <property type="evidence" value="ECO:0007669"/>
    <property type="project" value="InterPro"/>
</dbReference>
<comment type="similarity">
    <text evidence="2">Belongs to the insect chemoreceptor superfamily. Gustatory receptor (GR) family. Gr5a subfamily.</text>
</comment>
<dbReference type="GeneID" id="117653095"/>
<reference evidence="9" key="1">
    <citation type="submission" date="2025-08" db="UniProtKB">
        <authorList>
            <consortium name="RefSeq"/>
        </authorList>
    </citation>
    <scope>IDENTIFICATION</scope>
    <source>
        <tissue evidence="9">Total insect</tissue>
    </source>
</reference>
<name>A0A6P9A8K0_THRPL</name>
<dbReference type="InterPro" id="IPR009318">
    <property type="entry name" value="Gustatory_rcpt"/>
</dbReference>
<evidence type="ECO:0000256" key="5">
    <source>
        <dbReference type="ARBA" id="ARBA00022989"/>
    </source>
</evidence>
<evidence type="ECO:0000256" key="3">
    <source>
        <dbReference type="ARBA" id="ARBA00022475"/>
    </source>
</evidence>
<keyword evidence="4" id="KW-0812">Transmembrane</keyword>
<evidence type="ECO:0000256" key="7">
    <source>
        <dbReference type="ARBA" id="ARBA00023170"/>
    </source>
</evidence>
<dbReference type="Proteomes" id="UP000515158">
    <property type="component" value="Unplaced"/>
</dbReference>
<dbReference type="InParanoid" id="A0A6P9A8K0"/>
<dbReference type="RefSeq" id="XP_034254363.1">
    <property type="nucleotide sequence ID" value="XM_034398472.1"/>
</dbReference>
<organism evidence="9">
    <name type="scientific">Thrips palmi</name>
    <name type="common">Melon thrips</name>
    <dbReference type="NCBI Taxonomy" id="161013"/>
    <lineage>
        <taxon>Eukaryota</taxon>
        <taxon>Metazoa</taxon>
        <taxon>Ecdysozoa</taxon>
        <taxon>Arthropoda</taxon>
        <taxon>Hexapoda</taxon>
        <taxon>Insecta</taxon>
        <taxon>Pterygota</taxon>
        <taxon>Neoptera</taxon>
        <taxon>Paraneoptera</taxon>
        <taxon>Thysanoptera</taxon>
        <taxon>Terebrantia</taxon>
        <taxon>Thripoidea</taxon>
        <taxon>Thripidae</taxon>
        <taxon>Thrips</taxon>
    </lineage>
</organism>
<evidence type="ECO:0000256" key="2">
    <source>
        <dbReference type="ARBA" id="ARBA00005327"/>
    </source>
</evidence>
<dbReference type="GO" id="GO:0050916">
    <property type="term" value="P:sensory perception of sweet taste"/>
    <property type="evidence" value="ECO:0007669"/>
    <property type="project" value="UniProtKB-ARBA"/>
</dbReference>
<keyword evidence="3" id="KW-1003">Cell membrane</keyword>
<evidence type="ECO:0000256" key="1">
    <source>
        <dbReference type="ARBA" id="ARBA00004651"/>
    </source>
</evidence>
<dbReference type="OrthoDB" id="5800391at2759"/>
<dbReference type="PANTHER" id="PTHR21421:SF29">
    <property type="entry name" value="GUSTATORY RECEPTOR 5A FOR TREHALOSE-RELATED"/>
    <property type="match status" value="1"/>
</dbReference>
<protein>
    <submittedName>
        <fullName evidence="9">Uncharacterized protein LOC117653095</fullName>
    </submittedName>
</protein>
<keyword evidence="7" id="KW-0675">Receptor</keyword>
<keyword evidence="6" id="KW-0472">Membrane</keyword>
<evidence type="ECO:0000313" key="9">
    <source>
        <dbReference type="RefSeq" id="XP_034254363.1"/>
    </source>
</evidence>
<keyword evidence="5" id="KW-1133">Transmembrane helix</keyword>
<dbReference type="GO" id="GO:0005886">
    <property type="term" value="C:plasma membrane"/>
    <property type="evidence" value="ECO:0007669"/>
    <property type="project" value="UniProtKB-SubCell"/>
</dbReference>